<dbReference type="CDD" id="cd00090">
    <property type="entry name" value="HTH_ARSR"/>
    <property type="match status" value="1"/>
</dbReference>
<gene>
    <name evidence="2" type="ORF">nbrc107696_21550</name>
</gene>
<dbReference type="InterPro" id="IPR011991">
    <property type="entry name" value="ArsR-like_HTH"/>
</dbReference>
<keyword evidence="3" id="KW-1185">Reference proteome</keyword>
<evidence type="ECO:0000313" key="3">
    <source>
        <dbReference type="Proteomes" id="UP000444960"/>
    </source>
</evidence>
<comment type="caution">
    <text evidence="2">The sequence shown here is derived from an EMBL/GenBank/DDBJ whole genome shotgun (WGS) entry which is preliminary data.</text>
</comment>
<dbReference type="PANTHER" id="PTHR37318:SF1">
    <property type="entry name" value="BSL7504 PROTEIN"/>
    <property type="match status" value="1"/>
</dbReference>
<feature type="domain" description="Winged helix DNA-binding" evidence="1">
    <location>
        <begin position="15"/>
        <end position="92"/>
    </location>
</feature>
<dbReference type="PANTHER" id="PTHR37318">
    <property type="entry name" value="BSL7504 PROTEIN"/>
    <property type="match status" value="1"/>
</dbReference>
<dbReference type="Pfam" id="PF13601">
    <property type="entry name" value="HTH_34"/>
    <property type="match status" value="1"/>
</dbReference>
<evidence type="ECO:0000259" key="1">
    <source>
        <dbReference type="Pfam" id="PF13601"/>
    </source>
</evidence>
<dbReference type="Gene3D" id="1.10.10.10">
    <property type="entry name" value="Winged helix-like DNA-binding domain superfamily/Winged helix DNA-binding domain"/>
    <property type="match status" value="1"/>
</dbReference>
<dbReference type="RefSeq" id="WP_228461384.1">
    <property type="nucleotide sequence ID" value="NZ_BJOV01000003.1"/>
</dbReference>
<dbReference type="InterPro" id="IPR027395">
    <property type="entry name" value="WH_DNA-bd_dom"/>
</dbReference>
<reference evidence="3" key="1">
    <citation type="submission" date="2019-06" db="EMBL/GenBank/DDBJ databases">
        <title>Gordonia isolated from sludge of a wastewater treatment plant.</title>
        <authorList>
            <person name="Tamura T."/>
            <person name="Aoyama K."/>
            <person name="Kang Y."/>
            <person name="Saito S."/>
            <person name="Akiyama N."/>
            <person name="Yazawa K."/>
            <person name="Gonoi T."/>
            <person name="Mikami Y."/>
        </authorList>
    </citation>
    <scope>NUCLEOTIDE SEQUENCE [LARGE SCALE GENOMIC DNA]</scope>
    <source>
        <strain evidence="3">NBRC 107696</strain>
    </source>
</reference>
<dbReference type="InterPro" id="IPR036390">
    <property type="entry name" value="WH_DNA-bd_sf"/>
</dbReference>
<dbReference type="Proteomes" id="UP000444960">
    <property type="component" value="Unassembled WGS sequence"/>
</dbReference>
<sequence length="93" mass="10484">MTDARFDELIHARPRLMICASLAEVAHVRFDLLAKALDMSAPTLSKHLSRLQEVGYVHTVPDTRDSRRQWLSLSPAGRAAYEGHFAALRELMP</sequence>
<evidence type="ECO:0000313" key="2">
    <source>
        <dbReference type="EMBL" id="GEE01709.1"/>
    </source>
</evidence>
<dbReference type="SUPFAM" id="SSF46785">
    <property type="entry name" value="Winged helix' DNA-binding domain"/>
    <property type="match status" value="1"/>
</dbReference>
<name>A0A7I9V8T5_9ACTN</name>
<proteinExistence type="predicted"/>
<accession>A0A7I9V8T5</accession>
<protein>
    <submittedName>
        <fullName evidence="2">MarR family transcriptional regulator</fullName>
    </submittedName>
</protein>
<dbReference type="InterPro" id="IPR036388">
    <property type="entry name" value="WH-like_DNA-bd_sf"/>
</dbReference>
<organism evidence="2 3">
    <name type="scientific">Gordonia spumicola</name>
    <dbReference type="NCBI Taxonomy" id="589161"/>
    <lineage>
        <taxon>Bacteria</taxon>
        <taxon>Bacillati</taxon>
        <taxon>Actinomycetota</taxon>
        <taxon>Actinomycetes</taxon>
        <taxon>Mycobacteriales</taxon>
        <taxon>Gordoniaceae</taxon>
        <taxon>Gordonia</taxon>
    </lineage>
</organism>
<dbReference type="AlphaFoldDB" id="A0A7I9V8T5"/>
<dbReference type="EMBL" id="BJOV01000003">
    <property type="protein sequence ID" value="GEE01709.1"/>
    <property type="molecule type" value="Genomic_DNA"/>
</dbReference>